<dbReference type="AlphaFoldDB" id="A0A0S4J9C7"/>
<accession>A0A0S4J9C7</accession>
<name>A0A0S4J9C7_BODSA</name>
<reference evidence="2" key="1">
    <citation type="submission" date="2015-09" db="EMBL/GenBank/DDBJ databases">
        <authorList>
            <consortium name="Pathogen Informatics"/>
        </authorList>
    </citation>
    <scope>NUCLEOTIDE SEQUENCE [LARGE SCALE GENOMIC DNA]</scope>
    <source>
        <strain evidence="2">Lake Konstanz</strain>
    </source>
</reference>
<organism evidence="1 2">
    <name type="scientific">Bodo saltans</name>
    <name type="common">Flagellated protozoan</name>
    <dbReference type="NCBI Taxonomy" id="75058"/>
    <lineage>
        <taxon>Eukaryota</taxon>
        <taxon>Discoba</taxon>
        <taxon>Euglenozoa</taxon>
        <taxon>Kinetoplastea</taxon>
        <taxon>Metakinetoplastina</taxon>
        <taxon>Eubodonida</taxon>
        <taxon>Bodonidae</taxon>
        <taxon>Bodo</taxon>
    </lineage>
</organism>
<sequence length="161" mass="17893">MSISEDDVKALSIKSYKVGSAEVKFNNLPFCTNHTIAARKEMCVKMRVAYPNGVGVVLHLAAEPLRQLGKHLKNADKPYARVVVQKDVQMSELVMHARSMFSKDLPSVAGIFLYLCDGDVERIVSLQAPFKEYMERAMKDDGLCHFVVTVEAVFGGEGGRR</sequence>
<dbReference type="VEuPathDB" id="TriTrypDB:BSAL_06970"/>
<dbReference type="EMBL" id="CYKH01001400">
    <property type="protein sequence ID" value="CUG86840.1"/>
    <property type="molecule type" value="Genomic_DNA"/>
</dbReference>
<dbReference type="Proteomes" id="UP000051952">
    <property type="component" value="Unassembled WGS sequence"/>
</dbReference>
<keyword evidence="2" id="KW-1185">Reference proteome</keyword>
<dbReference type="Gene3D" id="3.10.20.90">
    <property type="entry name" value="Phosphatidylinositol 3-kinase Catalytic Subunit, Chain A, domain 1"/>
    <property type="match status" value="1"/>
</dbReference>
<proteinExistence type="predicted"/>
<gene>
    <name evidence="1" type="ORF">BSAL_06970</name>
</gene>
<protein>
    <recommendedName>
        <fullName evidence="3">Autophagy-related protein</fullName>
    </recommendedName>
</protein>
<evidence type="ECO:0000313" key="1">
    <source>
        <dbReference type="EMBL" id="CUG86840.1"/>
    </source>
</evidence>
<evidence type="ECO:0008006" key="3">
    <source>
        <dbReference type="Google" id="ProtNLM"/>
    </source>
</evidence>
<evidence type="ECO:0000313" key="2">
    <source>
        <dbReference type="Proteomes" id="UP000051952"/>
    </source>
</evidence>